<dbReference type="RefSeq" id="WP_186895318.1">
    <property type="nucleotide sequence ID" value="NZ_WJBE01000023.1"/>
</dbReference>
<reference evidence="1 2" key="1">
    <citation type="journal article" date="2020" name="mSystems">
        <title>Defining Genomic and Predicted Metabolic Features of the Acetobacterium Genus.</title>
        <authorList>
            <person name="Ross D.E."/>
            <person name="Marshall C.W."/>
            <person name="Gulliver D."/>
            <person name="May H.D."/>
            <person name="Norman R.S."/>
        </authorList>
    </citation>
    <scope>NUCLEOTIDE SEQUENCE [LARGE SCALE GENOMIC DNA]</scope>
    <source>
        <strain evidence="1 2">DSM 4132</strain>
    </source>
</reference>
<keyword evidence="2" id="KW-1185">Reference proteome</keyword>
<evidence type="ECO:0000313" key="1">
    <source>
        <dbReference type="EMBL" id="MBC3901252.1"/>
    </source>
</evidence>
<comment type="caution">
    <text evidence="1">The sequence shown here is derived from an EMBL/GenBank/DDBJ whole genome shotgun (WGS) entry which is preliminary data.</text>
</comment>
<protein>
    <recommendedName>
        <fullName evidence="3">Methyltransferase type 11 domain-containing protein</fullName>
    </recommendedName>
</protein>
<dbReference type="Proteomes" id="UP000622405">
    <property type="component" value="Unassembled WGS sequence"/>
</dbReference>
<accession>A0ABR6Z286</accession>
<dbReference type="EMBL" id="WJBE01000023">
    <property type="protein sequence ID" value="MBC3901252.1"/>
    <property type="molecule type" value="Genomic_DNA"/>
</dbReference>
<evidence type="ECO:0000313" key="2">
    <source>
        <dbReference type="Proteomes" id="UP000622405"/>
    </source>
</evidence>
<gene>
    <name evidence="1" type="ORF">GH811_16700</name>
</gene>
<sequence>MWSRLTISPLHQFSEKYDAIVSALSIHHLADEKKQGLYKSCFANLKPQGIFVNADQVLSPDPEIEAQFIRIWHDFVKTRQIPEDELQAYYHRTSFDQTAPLNEQMDWLLAEGFAKADCIFKYLNFAVFFAVKQGL</sequence>
<name>A0ABR6Z286_9FIRM</name>
<organism evidence="1 2">
    <name type="scientific">Acetobacterium malicum</name>
    <dbReference type="NCBI Taxonomy" id="52692"/>
    <lineage>
        <taxon>Bacteria</taxon>
        <taxon>Bacillati</taxon>
        <taxon>Bacillota</taxon>
        <taxon>Clostridia</taxon>
        <taxon>Eubacteriales</taxon>
        <taxon>Eubacteriaceae</taxon>
        <taxon>Acetobacterium</taxon>
    </lineage>
</organism>
<proteinExistence type="predicted"/>
<dbReference type="InterPro" id="IPR029063">
    <property type="entry name" value="SAM-dependent_MTases_sf"/>
</dbReference>
<dbReference type="SUPFAM" id="SSF53335">
    <property type="entry name" value="S-adenosyl-L-methionine-dependent methyltransferases"/>
    <property type="match status" value="1"/>
</dbReference>
<dbReference type="Gene3D" id="3.40.50.150">
    <property type="entry name" value="Vaccinia Virus protein VP39"/>
    <property type="match status" value="1"/>
</dbReference>
<evidence type="ECO:0008006" key="3">
    <source>
        <dbReference type="Google" id="ProtNLM"/>
    </source>
</evidence>